<proteinExistence type="predicted"/>
<sequence length="122" mass="13103">MSGSLQKGETLIDRALATIVNPREGTTLRDEGEEIIAEGVGFVKEWLKKPGAGNDKIAAEIAKLIAEHDAIRGATPSASAEARMKLLAATARELRFVLAAERARETGDVEEFMQVLKELGDA</sequence>
<evidence type="ECO:0000313" key="2">
    <source>
        <dbReference type="Proteomes" id="UP000037446"/>
    </source>
</evidence>
<gene>
    <name evidence="1" type="ORF">J121_1408</name>
</gene>
<dbReference type="PATRIC" id="fig|1306953.7.peg.1449"/>
<dbReference type="Proteomes" id="UP000037446">
    <property type="component" value="Unassembled WGS sequence"/>
</dbReference>
<accession>A0A0L1K9Q0</accession>
<organism evidence="1 2">
    <name type="scientific">Qipengyuania citrea LAMA 915</name>
    <dbReference type="NCBI Taxonomy" id="1306953"/>
    <lineage>
        <taxon>Bacteria</taxon>
        <taxon>Pseudomonadati</taxon>
        <taxon>Pseudomonadota</taxon>
        <taxon>Alphaproteobacteria</taxon>
        <taxon>Sphingomonadales</taxon>
        <taxon>Erythrobacteraceae</taxon>
        <taxon>Qipengyuania</taxon>
    </lineage>
</organism>
<name>A0A0L1K9Q0_9SPHN</name>
<dbReference type="EMBL" id="JYNE01000028">
    <property type="protein sequence ID" value="KNH00785.1"/>
    <property type="molecule type" value="Genomic_DNA"/>
</dbReference>
<reference evidence="1" key="1">
    <citation type="submission" date="2015-02" db="EMBL/GenBank/DDBJ databases">
        <authorList>
            <person name="Chooi Y.-H."/>
        </authorList>
    </citation>
    <scope>NUCLEOTIDE SEQUENCE [LARGE SCALE GENOMIC DNA]</scope>
    <source>
        <strain evidence="1">LAMA 915</strain>
    </source>
</reference>
<protein>
    <submittedName>
        <fullName evidence="1">Uncharacterized protein</fullName>
    </submittedName>
</protein>
<evidence type="ECO:0000313" key="1">
    <source>
        <dbReference type="EMBL" id="KNH00785.1"/>
    </source>
</evidence>
<dbReference type="AlphaFoldDB" id="A0A0L1K9Q0"/>
<comment type="caution">
    <text evidence="1">The sequence shown here is derived from an EMBL/GenBank/DDBJ whole genome shotgun (WGS) entry which is preliminary data.</text>
</comment>